<dbReference type="PANTHER" id="PTHR10145">
    <property type="entry name" value="TRANSCRIPTION ELONGATION FACTOR SPT6"/>
    <property type="match status" value="1"/>
</dbReference>
<dbReference type="InterPro" id="IPR023319">
    <property type="entry name" value="Tex-like_HTH_dom_sf"/>
</dbReference>
<accession>A0AA35YMY6</accession>
<dbReference type="GO" id="GO:0042393">
    <property type="term" value="F:histone binding"/>
    <property type="evidence" value="ECO:0007669"/>
    <property type="project" value="TreeGrafter"/>
</dbReference>
<keyword evidence="2" id="KW-1185">Reference proteome</keyword>
<dbReference type="Gene3D" id="1.10.10.650">
    <property type="entry name" value="RuvA domain 2-like"/>
    <property type="match status" value="1"/>
</dbReference>
<evidence type="ECO:0000313" key="2">
    <source>
        <dbReference type="Proteomes" id="UP001177003"/>
    </source>
</evidence>
<evidence type="ECO:0000313" key="1">
    <source>
        <dbReference type="EMBL" id="CAI9276797.1"/>
    </source>
</evidence>
<dbReference type="GO" id="GO:0008023">
    <property type="term" value="C:transcription elongation factor complex"/>
    <property type="evidence" value="ECO:0007669"/>
    <property type="project" value="TreeGrafter"/>
</dbReference>
<dbReference type="Proteomes" id="UP001177003">
    <property type="component" value="Chromosome 3"/>
</dbReference>
<proteinExistence type="predicted"/>
<name>A0AA35YMY6_LACSI</name>
<dbReference type="EMBL" id="OX465079">
    <property type="protein sequence ID" value="CAI9276797.1"/>
    <property type="molecule type" value="Genomic_DNA"/>
</dbReference>
<dbReference type="GO" id="GO:0031491">
    <property type="term" value="F:nucleosome binding"/>
    <property type="evidence" value="ECO:0007669"/>
    <property type="project" value="TreeGrafter"/>
</dbReference>
<dbReference type="GO" id="GO:0140673">
    <property type="term" value="P:transcription elongation-coupled chromatin remodeling"/>
    <property type="evidence" value="ECO:0007669"/>
    <property type="project" value="InterPro"/>
</dbReference>
<sequence>MVKGRKVGLKMNLNPPFFPINTKLKKIYEESTGPPPTDEISIEEESSWILHQLQTGVVLFGKGGNRTIEEGHDLATVKDDIMRFLEFMHVQKLDVPFISMYRKEECMSLFKDLEPQDDKESENKSKKKPTLRWHYVLWAIRIHSCVNLVSSCTSL</sequence>
<reference evidence="1" key="1">
    <citation type="submission" date="2023-04" db="EMBL/GenBank/DDBJ databases">
        <authorList>
            <person name="Vijverberg K."/>
            <person name="Xiong W."/>
            <person name="Schranz E."/>
        </authorList>
    </citation>
    <scope>NUCLEOTIDE SEQUENCE</scope>
</reference>
<dbReference type="GO" id="GO:0034728">
    <property type="term" value="P:nucleosome organization"/>
    <property type="evidence" value="ECO:0007669"/>
    <property type="project" value="TreeGrafter"/>
</dbReference>
<dbReference type="PANTHER" id="PTHR10145:SF6">
    <property type="entry name" value="TRANSCRIPTION ELONGATION FACTOR SPT6"/>
    <property type="match status" value="1"/>
</dbReference>
<gene>
    <name evidence="1" type="ORF">LSALG_LOCUS16760</name>
</gene>
<organism evidence="1 2">
    <name type="scientific">Lactuca saligna</name>
    <name type="common">Willowleaf lettuce</name>
    <dbReference type="NCBI Taxonomy" id="75948"/>
    <lineage>
        <taxon>Eukaryota</taxon>
        <taxon>Viridiplantae</taxon>
        <taxon>Streptophyta</taxon>
        <taxon>Embryophyta</taxon>
        <taxon>Tracheophyta</taxon>
        <taxon>Spermatophyta</taxon>
        <taxon>Magnoliopsida</taxon>
        <taxon>eudicotyledons</taxon>
        <taxon>Gunneridae</taxon>
        <taxon>Pentapetalae</taxon>
        <taxon>asterids</taxon>
        <taxon>campanulids</taxon>
        <taxon>Asterales</taxon>
        <taxon>Asteraceae</taxon>
        <taxon>Cichorioideae</taxon>
        <taxon>Cichorieae</taxon>
        <taxon>Lactucinae</taxon>
        <taxon>Lactuca</taxon>
    </lineage>
</organism>
<dbReference type="AlphaFoldDB" id="A0AA35YMY6"/>
<protein>
    <submittedName>
        <fullName evidence="1">Uncharacterized protein</fullName>
    </submittedName>
</protein>
<dbReference type="InterPro" id="IPR017072">
    <property type="entry name" value="TF_Spt6"/>
</dbReference>